<dbReference type="Gene3D" id="3.40.50.1820">
    <property type="entry name" value="alpha/beta hydrolase"/>
    <property type="match status" value="1"/>
</dbReference>
<dbReference type="InterPro" id="IPR000073">
    <property type="entry name" value="AB_hydrolase_1"/>
</dbReference>
<dbReference type="RefSeq" id="WP_211631270.1">
    <property type="nucleotide sequence ID" value="NZ_CP073100.1"/>
</dbReference>
<keyword evidence="3" id="KW-0378">Hydrolase</keyword>
<dbReference type="Pfam" id="PF12697">
    <property type="entry name" value="Abhydrolase_6"/>
    <property type="match status" value="1"/>
</dbReference>
<feature type="chain" id="PRO_5037846037" evidence="1">
    <location>
        <begin position="22"/>
        <end position="525"/>
    </location>
</feature>
<evidence type="ECO:0000259" key="2">
    <source>
        <dbReference type="Pfam" id="PF12697"/>
    </source>
</evidence>
<keyword evidence="1" id="KW-0732">Signal</keyword>
<proteinExistence type="predicted"/>
<dbReference type="SUPFAM" id="SSF53474">
    <property type="entry name" value="alpha/beta-Hydrolases"/>
    <property type="match status" value="1"/>
</dbReference>
<dbReference type="AlphaFoldDB" id="A0A975G9A4"/>
<reference evidence="3" key="1">
    <citation type="submission" date="2021-04" db="EMBL/GenBank/DDBJ databases">
        <title>Luteolibacter sp. 32A isolated from the skin of an Anderson's salamander (Ambystoma andersonii).</title>
        <authorList>
            <person name="Spergser J."/>
            <person name="Busse H.-J."/>
        </authorList>
    </citation>
    <scope>NUCLEOTIDE SEQUENCE</scope>
    <source>
        <strain evidence="3">32A</strain>
    </source>
</reference>
<dbReference type="InterPro" id="IPR029058">
    <property type="entry name" value="AB_hydrolase_fold"/>
</dbReference>
<gene>
    <name evidence="3" type="ORF">KBB96_20030</name>
</gene>
<evidence type="ECO:0000313" key="3">
    <source>
        <dbReference type="EMBL" id="QUE51131.1"/>
    </source>
</evidence>
<dbReference type="GO" id="GO:0016787">
    <property type="term" value="F:hydrolase activity"/>
    <property type="evidence" value="ECO:0007669"/>
    <property type="project" value="UniProtKB-KW"/>
</dbReference>
<feature type="signal peptide" evidence="1">
    <location>
        <begin position="1"/>
        <end position="21"/>
    </location>
</feature>
<dbReference type="Proteomes" id="UP000676169">
    <property type="component" value="Chromosome"/>
</dbReference>
<organism evidence="3 4">
    <name type="scientific">Luteolibacter ambystomatis</name>
    <dbReference type="NCBI Taxonomy" id="2824561"/>
    <lineage>
        <taxon>Bacteria</taxon>
        <taxon>Pseudomonadati</taxon>
        <taxon>Verrucomicrobiota</taxon>
        <taxon>Verrucomicrobiia</taxon>
        <taxon>Verrucomicrobiales</taxon>
        <taxon>Verrucomicrobiaceae</taxon>
        <taxon>Luteolibacter</taxon>
    </lineage>
</organism>
<dbReference type="KEGG" id="lamb:KBB96_20030"/>
<protein>
    <submittedName>
        <fullName evidence="3">Alpha/beta hydrolase</fullName>
    </submittedName>
</protein>
<evidence type="ECO:0000313" key="4">
    <source>
        <dbReference type="Proteomes" id="UP000676169"/>
    </source>
</evidence>
<keyword evidence="4" id="KW-1185">Reference proteome</keyword>
<dbReference type="EMBL" id="CP073100">
    <property type="protein sequence ID" value="QUE51131.1"/>
    <property type="molecule type" value="Genomic_DNA"/>
</dbReference>
<name>A0A975G9A4_9BACT</name>
<sequence length="525" mass="57937">MTRFPALALAVLMLTQCGAPKAPSCPSVPKESRVPAAALIAEARADWHILANPARRAQWPAAQAAYNDAVAKLFDQMRCPARPWQEAAASLGTRIQAHGEDDAYLENIQSLFPANLVNTSSVGPRQTTPGLGIPLVGWHAQSSEGKEQSRAKFAPPTGQPFNVTAVLRFDRGSQPTWQFGAPLQKDSTEIGGRTVKYNTDWSASHAFYWHMSDLDDFDALKVILPDRFTEETGLYFGQPYDPDRIPLVFIHGINSSPAAFKHLINTLAGEEWFRKKYQVWLFNYPTGNPWILSAARFRSYMNAAAAYAKAHGDRGNINKTVIVAHSMGGLITRTAVSEPGQCFYDGFFKKPIDQLNLSPQGRQMIETGILYHPITFPDRIVFMAVPHQGSPLAERVIFTWLSRLVRLPKTLTVEMVDIAMRNAGNMLLPESGHLPTAIDNLSPNDPSVQALQKTHLPSRLHLHSIIGDRGRGDTPNSSDGIVPYWSSHLDHVESEKIVPSGHGVPSNEEAGQEVIRILRKHAGIN</sequence>
<feature type="domain" description="AB hydrolase-1" evidence="2">
    <location>
        <begin position="247"/>
        <end position="411"/>
    </location>
</feature>
<accession>A0A975G9A4</accession>
<evidence type="ECO:0000256" key="1">
    <source>
        <dbReference type="SAM" id="SignalP"/>
    </source>
</evidence>